<evidence type="ECO:0000256" key="4">
    <source>
        <dbReference type="ARBA" id="ARBA00022801"/>
    </source>
</evidence>
<evidence type="ECO:0000256" key="5">
    <source>
        <dbReference type="ARBA" id="ARBA00023157"/>
    </source>
</evidence>
<dbReference type="PANTHER" id="PTHR33146">
    <property type="entry name" value="ENDONUCLEASE 4"/>
    <property type="match status" value="1"/>
</dbReference>
<organism evidence="7 8">
    <name type="scientific">Mucilaginibacter calamicampi</name>
    <dbReference type="NCBI Taxonomy" id="1302352"/>
    <lineage>
        <taxon>Bacteria</taxon>
        <taxon>Pseudomonadati</taxon>
        <taxon>Bacteroidota</taxon>
        <taxon>Sphingobacteriia</taxon>
        <taxon>Sphingobacteriales</taxon>
        <taxon>Sphingobacteriaceae</taxon>
        <taxon>Mucilaginibacter</taxon>
    </lineage>
</organism>
<dbReference type="Gene3D" id="1.10.575.10">
    <property type="entry name" value="P1 Nuclease"/>
    <property type="match status" value="1"/>
</dbReference>
<name>A0ABW2Z0C6_9SPHI</name>
<evidence type="ECO:0000313" key="8">
    <source>
        <dbReference type="Proteomes" id="UP001596958"/>
    </source>
</evidence>
<keyword evidence="6" id="KW-0325">Glycoprotein</keyword>
<dbReference type="SUPFAM" id="SSF48537">
    <property type="entry name" value="Phospholipase C/P1 nuclease"/>
    <property type="match status" value="1"/>
</dbReference>
<dbReference type="Pfam" id="PF02265">
    <property type="entry name" value="S1-P1_nuclease"/>
    <property type="match status" value="1"/>
</dbReference>
<keyword evidence="3" id="KW-0255">Endonuclease</keyword>
<dbReference type="InterPro" id="IPR008947">
    <property type="entry name" value="PLipase_C/P1_nuclease_dom_sf"/>
</dbReference>
<evidence type="ECO:0000313" key="7">
    <source>
        <dbReference type="EMBL" id="MFD0751284.1"/>
    </source>
</evidence>
<dbReference type="CDD" id="cd11010">
    <property type="entry name" value="S1-P1_nuclease"/>
    <property type="match status" value="1"/>
</dbReference>
<evidence type="ECO:0000256" key="1">
    <source>
        <dbReference type="ARBA" id="ARBA00022722"/>
    </source>
</evidence>
<dbReference type="PANTHER" id="PTHR33146:SF26">
    <property type="entry name" value="ENDONUCLEASE 4"/>
    <property type="match status" value="1"/>
</dbReference>
<comment type="caution">
    <text evidence="7">The sequence shown here is derived from an EMBL/GenBank/DDBJ whole genome shotgun (WGS) entry which is preliminary data.</text>
</comment>
<keyword evidence="5" id="KW-1015">Disulfide bond</keyword>
<evidence type="ECO:0000256" key="6">
    <source>
        <dbReference type="ARBA" id="ARBA00023180"/>
    </source>
</evidence>
<evidence type="ECO:0000256" key="2">
    <source>
        <dbReference type="ARBA" id="ARBA00022723"/>
    </source>
</evidence>
<accession>A0ABW2Z0C6</accession>
<dbReference type="InterPro" id="IPR003154">
    <property type="entry name" value="S1/P1nuclease"/>
</dbReference>
<reference evidence="8" key="1">
    <citation type="journal article" date="2019" name="Int. J. Syst. Evol. Microbiol.">
        <title>The Global Catalogue of Microorganisms (GCM) 10K type strain sequencing project: providing services to taxonomists for standard genome sequencing and annotation.</title>
        <authorList>
            <consortium name="The Broad Institute Genomics Platform"/>
            <consortium name="The Broad Institute Genome Sequencing Center for Infectious Disease"/>
            <person name="Wu L."/>
            <person name="Ma J."/>
        </authorList>
    </citation>
    <scope>NUCLEOTIDE SEQUENCE [LARGE SCALE GENOMIC DNA]</scope>
    <source>
        <strain evidence="8">CCUG 63418</strain>
    </source>
</reference>
<evidence type="ECO:0000256" key="3">
    <source>
        <dbReference type="ARBA" id="ARBA00022759"/>
    </source>
</evidence>
<keyword evidence="2" id="KW-0479">Metal-binding</keyword>
<keyword evidence="8" id="KW-1185">Reference proteome</keyword>
<keyword evidence="1" id="KW-0540">Nuclease</keyword>
<dbReference type="RefSeq" id="WP_377101300.1">
    <property type="nucleotide sequence ID" value="NZ_JBHTHU010000019.1"/>
</dbReference>
<dbReference type="Proteomes" id="UP001596958">
    <property type="component" value="Unassembled WGS sequence"/>
</dbReference>
<sequence>MKKYATFAFISFTILSLLSWGYKGHRAIALIAQNHLTPKAKTAIADLLNGESIEDASTWADELRSDPTYRNTSSWHFLNLPSGLTYKAFTTNIESQKGDNLYVALNRSIHVLSHDTNPIETRREALKFIIHLVGDAHQPMHVAGAADKGGNTVQVRFDNKGTNLHTLWDSRLIDHEGLSDVEMSIDYDKATTEQIKQWQSDIIMKWLWESYQASSKIYATTSTGDKLGDDYYKTNIRIIQGRVQKAGIRLAGLLNELLKDYKPTTVSNPYPPNVVSADGTYAETAGIKHIKTKDVGRFIGSDVIVVDTVYSVKDMGSFVLVNLGAEYPNQIATVVLRGDARTYMNSIQGKPVSFIGRVVEYKGKPQIEVRSLNAMYFPGLRD</sequence>
<gene>
    <name evidence="7" type="ORF">ACFQZS_14130</name>
</gene>
<keyword evidence="4" id="KW-0378">Hydrolase</keyword>
<protein>
    <submittedName>
        <fullName evidence="7">S1/P1 nuclease</fullName>
    </submittedName>
</protein>
<proteinExistence type="predicted"/>
<dbReference type="EMBL" id="JBHTHU010000019">
    <property type="protein sequence ID" value="MFD0751284.1"/>
    <property type="molecule type" value="Genomic_DNA"/>
</dbReference>